<organism evidence="2 3">
    <name type="scientific">Micromonospora polyrhachis</name>
    <dbReference type="NCBI Taxonomy" id="1282883"/>
    <lineage>
        <taxon>Bacteria</taxon>
        <taxon>Bacillati</taxon>
        <taxon>Actinomycetota</taxon>
        <taxon>Actinomycetes</taxon>
        <taxon>Micromonosporales</taxon>
        <taxon>Micromonosporaceae</taxon>
        <taxon>Micromonospora</taxon>
    </lineage>
</organism>
<dbReference type="AlphaFoldDB" id="A0A7W7SX22"/>
<evidence type="ECO:0000313" key="2">
    <source>
        <dbReference type="EMBL" id="MBB4962563.1"/>
    </source>
</evidence>
<keyword evidence="1" id="KW-1133">Transmembrane helix</keyword>
<proteinExistence type="predicted"/>
<keyword evidence="3" id="KW-1185">Reference proteome</keyword>
<comment type="caution">
    <text evidence="2">The sequence shown here is derived from an EMBL/GenBank/DDBJ whole genome shotgun (WGS) entry which is preliminary data.</text>
</comment>
<gene>
    <name evidence="2" type="ORF">FHR38_006296</name>
</gene>
<dbReference type="EMBL" id="JACHJW010000001">
    <property type="protein sequence ID" value="MBB4962563.1"/>
    <property type="molecule type" value="Genomic_DNA"/>
</dbReference>
<feature type="transmembrane region" description="Helical" evidence="1">
    <location>
        <begin position="48"/>
        <end position="70"/>
    </location>
</feature>
<name>A0A7W7SX22_9ACTN</name>
<dbReference type="RefSeq" id="WP_184538849.1">
    <property type="nucleotide sequence ID" value="NZ_JACHJW010000001.1"/>
</dbReference>
<evidence type="ECO:0000313" key="3">
    <source>
        <dbReference type="Proteomes" id="UP000578819"/>
    </source>
</evidence>
<accession>A0A7W7SX22</accession>
<evidence type="ECO:0000256" key="1">
    <source>
        <dbReference type="SAM" id="Phobius"/>
    </source>
</evidence>
<dbReference type="Proteomes" id="UP000578819">
    <property type="component" value="Unassembled WGS sequence"/>
</dbReference>
<reference evidence="2 3" key="1">
    <citation type="submission" date="2020-08" db="EMBL/GenBank/DDBJ databases">
        <title>Sequencing the genomes of 1000 actinobacteria strains.</title>
        <authorList>
            <person name="Klenk H.-P."/>
        </authorList>
    </citation>
    <scope>NUCLEOTIDE SEQUENCE [LARGE SCALE GENOMIC DNA]</scope>
    <source>
        <strain evidence="2 3">DSM 45886</strain>
    </source>
</reference>
<keyword evidence="1" id="KW-0812">Transmembrane</keyword>
<sequence length="108" mass="11769">MDVIVAVDDEFGVTASEFAHQWNMSADHASVAVARPHTGRPGRFDPGALIDGTLVVLGSLATGVAGNALYDLIKRLLSRQARGREVYYRRTERPDGSSVVEFRLTEPN</sequence>
<keyword evidence="1" id="KW-0472">Membrane</keyword>
<protein>
    <submittedName>
        <fullName evidence="2">Uncharacterized protein</fullName>
    </submittedName>
</protein>